<keyword evidence="1" id="KW-1133">Transmembrane helix</keyword>
<evidence type="ECO:0000313" key="4">
    <source>
        <dbReference type="WBParaSite" id="Pan_g5918.t1"/>
    </source>
</evidence>
<reference evidence="4" key="2">
    <citation type="submission" date="2020-10" db="UniProtKB">
        <authorList>
            <consortium name="WormBaseParasite"/>
        </authorList>
    </citation>
    <scope>IDENTIFICATION</scope>
</reference>
<feature type="signal peptide" evidence="2">
    <location>
        <begin position="1"/>
        <end position="21"/>
    </location>
</feature>
<keyword evidence="3" id="KW-1185">Reference proteome</keyword>
<reference evidence="3" key="1">
    <citation type="journal article" date="2013" name="Genetics">
        <title>The draft genome and transcriptome of Panagrellus redivivus are shaped by the harsh demands of a free-living lifestyle.</title>
        <authorList>
            <person name="Srinivasan J."/>
            <person name="Dillman A.R."/>
            <person name="Macchietto M.G."/>
            <person name="Heikkinen L."/>
            <person name="Lakso M."/>
            <person name="Fracchia K.M."/>
            <person name="Antoshechkin I."/>
            <person name="Mortazavi A."/>
            <person name="Wong G."/>
            <person name="Sternberg P.W."/>
        </authorList>
    </citation>
    <scope>NUCLEOTIDE SEQUENCE [LARGE SCALE GENOMIC DNA]</scope>
    <source>
        <strain evidence="3">MT8872</strain>
    </source>
</reference>
<evidence type="ECO:0000256" key="1">
    <source>
        <dbReference type="SAM" id="Phobius"/>
    </source>
</evidence>
<protein>
    <submittedName>
        <fullName evidence="4">SUEL-type lectin domain-containing protein</fullName>
    </submittedName>
</protein>
<keyword evidence="1" id="KW-0812">Transmembrane</keyword>
<dbReference type="WBParaSite" id="Pan_g5918.t1">
    <property type="protein sequence ID" value="Pan_g5918.t1"/>
    <property type="gene ID" value="Pan_g5918"/>
</dbReference>
<evidence type="ECO:0000313" key="3">
    <source>
        <dbReference type="Proteomes" id="UP000492821"/>
    </source>
</evidence>
<accession>A0A7E4W1N3</accession>
<feature type="chain" id="PRO_5028870493" evidence="2">
    <location>
        <begin position="22"/>
        <end position="320"/>
    </location>
</feature>
<name>A0A7E4W1N3_PANRE</name>
<proteinExistence type="predicted"/>
<dbReference type="Proteomes" id="UP000492821">
    <property type="component" value="Unassembled WGS sequence"/>
</dbReference>
<feature type="transmembrane region" description="Helical" evidence="1">
    <location>
        <begin position="302"/>
        <end position="319"/>
    </location>
</feature>
<keyword evidence="1" id="KW-0472">Membrane</keyword>
<dbReference type="AlphaFoldDB" id="A0A7E4W1N3"/>
<evidence type="ECO:0000256" key="2">
    <source>
        <dbReference type="SAM" id="SignalP"/>
    </source>
</evidence>
<sequence length="320" mass="35575">MTSKTVVFAAIFLSIFTVVNAAKKFTCVNTTYPARSERQYSEHHELNCPSKYCYTSVKVTADRREQELSIIQRCGTAEEGNNKYDLNLWVRKGDRFVYVCDGKDGKRLFHQCNEVLSDEMEALRIVASGNRGTVCHKPAANGFADNYVFVCDGVECNYANDNDKNLLKKATDGKRVCLKNSDFSLLTACYANKNDRCVYTKNLESGKIWQNCLKIEDENLPNEGKCIKDQSTYTYICGSTLCNNVHTCDQLELGKPSPFDLPPPTQAPLPGQDSMQGFNKSNETLGPIPNAISSPKSTGSCSNLPIIVMLVLVVGIYFTV</sequence>
<organism evidence="3 4">
    <name type="scientific">Panagrellus redivivus</name>
    <name type="common">Microworm</name>
    <dbReference type="NCBI Taxonomy" id="6233"/>
    <lineage>
        <taxon>Eukaryota</taxon>
        <taxon>Metazoa</taxon>
        <taxon>Ecdysozoa</taxon>
        <taxon>Nematoda</taxon>
        <taxon>Chromadorea</taxon>
        <taxon>Rhabditida</taxon>
        <taxon>Tylenchina</taxon>
        <taxon>Panagrolaimomorpha</taxon>
        <taxon>Panagrolaimoidea</taxon>
        <taxon>Panagrolaimidae</taxon>
        <taxon>Panagrellus</taxon>
    </lineage>
</organism>
<keyword evidence="2" id="KW-0732">Signal</keyword>